<dbReference type="HOGENOM" id="CLU_056469_2_2_11"/>
<dbReference type="STRING" id="469378.Ccur_01470"/>
<dbReference type="Pfam" id="PF02361">
    <property type="entry name" value="CbiQ"/>
    <property type="match status" value="1"/>
</dbReference>
<dbReference type="CDD" id="cd16914">
    <property type="entry name" value="EcfT"/>
    <property type="match status" value="1"/>
</dbReference>
<sequence length="350" mass="38063">MVKNAATYHGDTTPMHVLDARVKLVLLLVYSFSLLVVGTWGGLLFFGVLLINAIATARFPWRLALRQLVPLGILLAFAILMQSFAIETSASVSASPSMGASVSFNTNTSFFPPDKSLIFPGYPLVPLPVSFGGLSFSPAGCERGVFLALRIVLLVMSSLVFTYTTADFSIARALEDMLHPFRGGRGHAQARDNRREHPKRGNEFGYQGHSKGKQPTSCDAGSNRCLVRNYDVRSNRWQAFSRDAATVASLALRFIPVFMEESRSIVQAQRARGAHLNHGGIQTRFLAWTTLLIPLFVGLYRHADTVAVAMDARAYGAGPSTRLSDTALTFSDYALVIVVSLFCIGVAVVA</sequence>
<dbReference type="KEGG" id="ccu:Ccur_01470"/>
<feature type="transmembrane region" description="Helical" evidence="6">
    <location>
        <begin position="330"/>
        <end position="349"/>
    </location>
</feature>
<dbReference type="eggNOG" id="COG0619">
    <property type="taxonomic scope" value="Bacteria"/>
</dbReference>
<dbReference type="PANTHER" id="PTHR33514">
    <property type="entry name" value="PROTEIN ABCI12, CHLOROPLASTIC"/>
    <property type="match status" value="1"/>
</dbReference>
<reference evidence="7 8" key="1">
    <citation type="journal article" date="2009" name="Stand. Genomic Sci.">
        <title>Complete genome sequence of Cryptobacterium curtum type strain (12-3).</title>
        <authorList>
            <person name="Mavrommatis K."/>
            <person name="Pukall R."/>
            <person name="Rohde C."/>
            <person name="Chen F."/>
            <person name="Sims D."/>
            <person name="Brettin T."/>
            <person name="Kuske C."/>
            <person name="Detter J.C."/>
            <person name="Han C."/>
            <person name="Lapidus A."/>
            <person name="Copeland A."/>
            <person name="Glavina Del Rio T."/>
            <person name="Nolan M."/>
            <person name="Lucas S."/>
            <person name="Tice H."/>
            <person name="Cheng J.F."/>
            <person name="Bruce D."/>
            <person name="Goodwin L."/>
            <person name="Pitluck S."/>
            <person name="Ovchinnikova G."/>
            <person name="Pati A."/>
            <person name="Ivanova N."/>
            <person name="Chen A."/>
            <person name="Palaniappan K."/>
            <person name="Chain P."/>
            <person name="D'haeseleer P."/>
            <person name="Goker M."/>
            <person name="Bristow J."/>
            <person name="Eisen J.A."/>
            <person name="Markowitz V."/>
            <person name="Hugenholtz P."/>
            <person name="Rohde M."/>
            <person name="Klenk H.P."/>
            <person name="Kyrpides N.C."/>
        </authorList>
    </citation>
    <scope>NUCLEOTIDE SEQUENCE [LARGE SCALE GENOMIC DNA]</scope>
    <source>
        <strain evidence="8">ATCC 700683 / DSM 15641 / 12-3</strain>
    </source>
</reference>
<dbReference type="InterPro" id="IPR003339">
    <property type="entry name" value="ABC/ECF_trnsptr_transmembrane"/>
</dbReference>
<gene>
    <name evidence="7" type="ordered locus">Ccur_01470</name>
</gene>
<name>C7MLS3_CRYCD</name>
<organism evidence="7 8">
    <name type="scientific">Cryptobacterium curtum (strain ATCC 700683 / DSM 15641 / CCUG 43107 / 12-3)</name>
    <dbReference type="NCBI Taxonomy" id="469378"/>
    <lineage>
        <taxon>Bacteria</taxon>
        <taxon>Bacillati</taxon>
        <taxon>Actinomycetota</taxon>
        <taxon>Coriobacteriia</taxon>
        <taxon>Eggerthellales</taxon>
        <taxon>Eggerthellaceae</taxon>
        <taxon>Cryptobacterium</taxon>
    </lineage>
</organism>
<evidence type="ECO:0000256" key="4">
    <source>
        <dbReference type="ARBA" id="ARBA00023136"/>
    </source>
</evidence>
<keyword evidence="8" id="KW-1185">Reference proteome</keyword>
<dbReference type="EMBL" id="CP001682">
    <property type="protein sequence ID" value="ACU93879.1"/>
    <property type="molecule type" value="Genomic_DNA"/>
</dbReference>
<accession>C7MLS3</accession>
<comment type="subcellular location">
    <subcellularLocation>
        <location evidence="1">Membrane</location>
        <topology evidence="1">Multi-pass membrane protein</topology>
    </subcellularLocation>
</comment>
<dbReference type="OrthoDB" id="3186578at2"/>
<feature type="transmembrane region" description="Helical" evidence="6">
    <location>
        <begin position="63"/>
        <end position="86"/>
    </location>
</feature>
<evidence type="ECO:0000256" key="5">
    <source>
        <dbReference type="SAM" id="MobiDB-lite"/>
    </source>
</evidence>
<proteinExistence type="predicted"/>
<feature type="region of interest" description="Disordered" evidence="5">
    <location>
        <begin position="184"/>
        <end position="218"/>
    </location>
</feature>
<keyword evidence="2 6" id="KW-0812">Transmembrane</keyword>
<evidence type="ECO:0000313" key="7">
    <source>
        <dbReference type="EMBL" id="ACU93879.1"/>
    </source>
</evidence>
<protein>
    <submittedName>
        <fullName evidence="7">Cobalt transport protein</fullName>
    </submittedName>
</protein>
<dbReference type="AlphaFoldDB" id="C7MLS3"/>
<evidence type="ECO:0000256" key="1">
    <source>
        <dbReference type="ARBA" id="ARBA00004141"/>
    </source>
</evidence>
<dbReference type="PANTHER" id="PTHR33514:SF13">
    <property type="entry name" value="PROTEIN ABCI12, CHLOROPLASTIC"/>
    <property type="match status" value="1"/>
</dbReference>
<dbReference type="Proteomes" id="UP000000954">
    <property type="component" value="Chromosome"/>
</dbReference>
<evidence type="ECO:0000256" key="3">
    <source>
        <dbReference type="ARBA" id="ARBA00022989"/>
    </source>
</evidence>
<dbReference type="GO" id="GO:0005886">
    <property type="term" value="C:plasma membrane"/>
    <property type="evidence" value="ECO:0007669"/>
    <property type="project" value="UniProtKB-ARBA"/>
</dbReference>
<keyword evidence="3 6" id="KW-1133">Transmembrane helix</keyword>
<keyword evidence="4 6" id="KW-0472">Membrane</keyword>
<evidence type="ECO:0000313" key="8">
    <source>
        <dbReference type="Proteomes" id="UP000000954"/>
    </source>
</evidence>
<feature type="compositionally biased region" description="Basic and acidic residues" evidence="5">
    <location>
        <begin position="189"/>
        <end position="202"/>
    </location>
</feature>
<feature type="transmembrane region" description="Helical" evidence="6">
    <location>
        <begin position="144"/>
        <end position="163"/>
    </location>
</feature>
<feature type="transmembrane region" description="Helical" evidence="6">
    <location>
        <begin position="24"/>
        <end position="51"/>
    </location>
</feature>
<evidence type="ECO:0000256" key="2">
    <source>
        <dbReference type="ARBA" id="ARBA00022692"/>
    </source>
</evidence>
<evidence type="ECO:0000256" key="6">
    <source>
        <dbReference type="SAM" id="Phobius"/>
    </source>
</evidence>